<organism evidence="1 2">
    <name type="scientific">Eiseniibacteriota bacterium</name>
    <dbReference type="NCBI Taxonomy" id="2212470"/>
    <lineage>
        <taxon>Bacteria</taxon>
        <taxon>Candidatus Eiseniibacteriota</taxon>
    </lineage>
</organism>
<gene>
    <name evidence="1" type="ORF">E6K76_03125</name>
</gene>
<name>A0A538T8H7_UNCEI</name>
<reference evidence="1 2" key="1">
    <citation type="journal article" date="2019" name="Nat. Microbiol.">
        <title>Mediterranean grassland soil C-N compound turnover is dependent on rainfall and depth, and is mediated by genomically divergent microorganisms.</title>
        <authorList>
            <person name="Diamond S."/>
            <person name="Andeer P.F."/>
            <person name="Li Z."/>
            <person name="Crits-Christoph A."/>
            <person name="Burstein D."/>
            <person name="Anantharaman K."/>
            <person name="Lane K.R."/>
            <person name="Thomas B.C."/>
            <person name="Pan C."/>
            <person name="Northen T.R."/>
            <person name="Banfield J.F."/>
        </authorList>
    </citation>
    <scope>NUCLEOTIDE SEQUENCE [LARGE SCALE GENOMIC DNA]</scope>
    <source>
        <strain evidence="1">WS_6</strain>
    </source>
</reference>
<evidence type="ECO:0000313" key="1">
    <source>
        <dbReference type="EMBL" id="TMQ59929.1"/>
    </source>
</evidence>
<evidence type="ECO:0000313" key="2">
    <source>
        <dbReference type="Proteomes" id="UP000316852"/>
    </source>
</evidence>
<protein>
    <recommendedName>
        <fullName evidence="3">Flagellar protein FliS</fullName>
    </recommendedName>
</protein>
<accession>A0A538T8H7</accession>
<sequence length="112" mass="12791">MSQTYYEENPAELDRWLRRCDEVLALLDCALRGCHTRSHPVVQESLRESMQCLELASEDIAGRVLGILDFCITESEQGRFDEAAEALADLKESWTEAIASIRRDRNRAANFN</sequence>
<proteinExistence type="predicted"/>
<dbReference type="AlphaFoldDB" id="A0A538T8H7"/>
<dbReference type="Proteomes" id="UP000316852">
    <property type="component" value="Unassembled WGS sequence"/>
</dbReference>
<evidence type="ECO:0008006" key="3">
    <source>
        <dbReference type="Google" id="ProtNLM"/>
    </source>
</evidence>
<comment type="caution">
    <text evidence="1">The sequence shown here is derived from an EMBL/GenBank/DDBJ whole genome shotgun (WGS) entry which is preliminary data.</text>
</comment>
<dbReference type="EMBL" id="VBOW01000018">
    <property type="protein sequence ID" value="TMQ59929.1"/>
    <property type="molecule type" value="Genomic_DNA"/>
</dbReference>